<dbReference type="GO" id="GO:0005737">
    <property type="term" value="C:cytoplasm"/>
    <property type="evidence" value="ECO:0007669"/>
    <property type="project" value="UniProtKB-ARBA"/>
</dbReference>
<dbReference type="InterPro" id="IPR011333">
    <property type="entry name" value="SKP1/BTB/POZ_sf"/>
</dbReference>
<dbReference type="PROSITE" id="PS50097">
    <property type="entry name" value="BTB"/>
    <property type="match status" value="1"/>
</dbReference>
<dbReference type="SUPFAM" id="SSF54695">
    <property type="entry name" value="POZ domain"/>
    <property type="match status" value="1"/>
</dbReference>
<proteinExistence type="predicted"/>
<dbReference type="InterPro" id="IPR006652">
    <property type="entry name" value="Kelch_1"/>
</dbReference>
<evidence type="ECO:0000256" key="1">
    <source>
        <dbReference type="ARBA" id="ARBA00013699"/>
    </source>
</evidence>
<comment type="function">
    <text evidence="5">Probable substrate-specific adapter of an E3 ubiquitin-protein ligase complex which mediates the ubiquitination and subsequent proteasomal degradation of target proteins. May have a role in synapse differentiation and growth.</text>
</comment>
<dbReference type="InterPro" id="IPR056737">
    <property type="entry name" value="Beta-prop_ATRN-MKLN-like"/>
</dbReference>
<dbReference type="FunFam" id="3.30.710.10:FF:000001">
    <property type="entry name" value="Kelch-like family member 20"/>
    <property type="match status" value="1"/>
</dbReference>
<evidence type="ECO:0000313" key="7">
    <source>
        <dbReference type="EMBL" id="KAG8177186.1"/>
    </source>
</evidence>
<dbReference type="Pfam" id="PF00651">
    <property type="entry name" value="BTB"/>
    <property type="match status" value="1"/>
</dbReference>
<dbReference type="Pfam" id="PF07707">
    <property type="entry name" value="BACK"/>
    <property type="match status" value="1"/>
</dbReference>
<dbReference type="PANTHER" id="PTHR45632">
    <property type="entry name" value="LD33804P"/>
    <property type="match status" value="1"/>
</dbReference>
<protein>
    <recommendedName>
        <fullName evidence="1">Kelch-like protein diablo</fullName>
    </recommendedName>
</protein>
<dbReference type="SMART" id="SM00225">
    <property type="entry name" value="BTB"/>
    <property type="match status" value="1"/>
</dbReference>
<evidence type="ECO:0000313" key="8">
    <source>
        <dbReference type="Proteomes" id="UP000827092"/>
    </source>
</evidence>
<dbReference type="Proteomes" id="UP000827092">
    <property type="component" value="Unassembled WGS sequence"/>
</dbReference>
<dbReference type="SMART" id="SM00612">
    <property type="entry name" value="Kelch"/>
    <property type="match status" value="6"/>
</dbReference>
<evidence type="ECO:0000256" key="3">
    <source>
        <dbReference type="ARBA" id="ARBA00022737"/>
    </source>
</evidence>
<evidence type="ECO:0000256" key="2">
    <source>
        <dbReference type="ARBA" id="ARBA00022441"/>
    </source>
</evidence>
<dbReference type="GO" id="GO:0003779">
    <property type="term" value="F:actin binding"/>
    <property type="evidence" value="ECO:0007669"/>
    <property type="project" value="UniProtKB-KW"/>
</dbReference>
<comment type="caution">
    <text evidence="7">The sequence shown here is derived from an EMBL/GenBank/DDBJ whole genome shotgun (WGS) entry which is preliminary data.</text>
</comment>
<dbReference type="InterPro" id="IPR015915">
    <property type="entry name" value="Kelch-typ_b-propeller"/>
</dbReference>
<sequence length="572" mass="63822">MRESGRLFAVLVLSGLNELRQSKSFCDVSLCVEGEEFPCHRVVLAAFSPYFKAMLTSEMAESRQRSIVLNGVEAPTLSLLLDYAYTSRIPIHKRNVQALLSAANLLQVLAVRDACCAFLERHMDAGNCLGIHCFAEAHACTLLQEKAKQFALRFFPEVCRQEELVSLSVGKLVELLSSDALNVDREEDAFEAVLRWLNHDPTQRGDNFHQVLEQVRLPLLSPYYLHDWVAGVPAVSTSTQCQKLLEEARLYHLLPDRRHHTPRTRPRASFGVSEVVVAVGGEDDKVVLRSVECFDPVNDKWLTLACLPFAISKHGVVVTGQNILYVAGGEYPDGTASRSLWKYDPIFDQWQEMASMTVERSELGLVVVDSLVYAVGGWDGASRLSSVERYDPQHNTWQLVAPMKISLTSPAVAALHGMLYVTGGAVLEDGDGIDMVQRYCPATNEWSELAHMLIARSGSRACVVNNLIYVIGGWHASTENTSKVEVYDPEGDVWRPCSPMLERRYQPGVAMLGGKIYAAGGEEGWDRYHDTVECYDPEADEWMMAGLMQTARSWLCCASMRLPVDVRIKERS</sequence>
<dbReference type="InterPro" id="IPR000210">
    <property type="entry name" value="BTB/POZ_dom"/>
</dbReference>
<keyword evidence="8" id="KW-1185">Reference proteome</keyword>
<evidence type="ECO:0000256" key="4">
    <source>
        <dbReference type="ARBA" id="ARBA00023203"/>
    </source>
</evidence>
<dbReference type="AlphaFoldDB" id="A0AAV6TZH7"/>
<name>A0AAV6TZH7_9ARAC</name>
<dbReference type="PIRSF" id="PIRSF037037">
    <property type="entry name" value="Kelch-like_protein_gigaxonin"/>
    <property type="match status" value="1"/>
</dbReference>
<dbReference type="InterPro" id="IPR017096">
    <property type="entry name" value="BTB-kelch_protein"/>
</dbReference>
<dbReference type="SMART" id="SM00875">
    <property type="entry name" value="BACK"/>
    <property type="match status" value="1"/>
</dbReference>
<dbReference type="FunFam" id="1.25.40.420:FF:000001">
    <property type="entry name" value="Kelch-like family member 12"/>
    <property type="match status" value="1"/>
</dbReference>
<keyword evidence="4" id="KW-0009">Actin-binding</keyword>
<dbReference type="Pfam" id="PF01344">
    <property type="entry name" value="Kelch_1"/>
    <property type="match status" value="1"/>
</dbReference>
<dbReference type="Pfam" id="PF24981">
    <property type="entry name" value="Beta-prop_ATRN-LZTR1"/>
    <property type="match status" value="1"/>
</dbReference>
<dbReference type="Gene3D" id="2.120.10.80">
    <property type="entry name" value="Kelch-type beta propeller"/>
    <property type="match status" value="2"/>
</dbReference>
<dbReference type="PANTHER" id="PTHR45632:SF17">
    <property type="entry name" value="KELCH-LIKE PROTEIN 31"/>
    <property type="match status" value="1"/>
</dbReference>
<organism evidence="7 8">
    <name type="scientific">Oedothorax gibbosus</name>
    <dbReference type="NCBI Taxonomy" id="931172"/>
    <lineage>
        <taxon>Eukaryota</taxon>
        <taxon>Metazoa</taxon>
        <taxon>Ecdysozoa</taxon>
        <taxon>Arthropoda</taxon>
        <taxon>Chelicerata</taxon>
        <taxon>Arachnida</taxon>
        <taxon>Araneae</taxon>
        <taxon>Araneomorphae</taxon>
        <taxon>Entelegynae</taxon>
        <taxon>Araneoidea</taxon>
        <taxon>Linyphiidae</taxon>
        <taxon>Erigoninae</taxon>
        <taxon>Oedothorax</taxon>
    </lineage>
</organism>
<dbReference type="EMBL" id="JAFNEN010000807">
    <property type="protein sequence ID" value="KAG8177186.1"/>
    <property type="molecule type" value="Genomic_DNA"/>
</dbReference>
<reference evidence="7 8" key="1">
    <citation type="journal article" date="2022" name="Nat. Ecol. Evol.">
        <title>A masculinizing supergene underlies an exaggerated male reproductive morph in a spider.</title>
        <authorList>
            <person name="Hendrickx F."/>
            <person name="De Corte Z."/>
            <person name="Sonet G."/>
            <person name="Van Belleghem S.M."/>
            <person name="Kostlbacher S."/>
            <person name="Vangestel C."/>
        </authorList>
    </citation>
    <scope>NUCLEOTIDE SEQUENCE [LARGE SCALE GENOMIC DNA]</scope>
    <source>
        <strain evidence="7">W744_W776</strain>
    </source>
</reference>
<accession>A0AAV6TZH7</accession>
<dbReference type="InterPro" id="IPR011043">
    <property type="entry name" value="Gal_Oxase/kelch_b-propeller"/>
</dbReference>
<keyword evidence="3" id="KW-0677">Repeat</keyword>
<evidence type="ECO:0000259" key="6">
    <source>
        <dbReference type="PROSITE" id="PS50097"/>
    </source>
</evidence>
<feature type="domain" description="BTB" evidence="6">
    <location>
        <begin position="26"/>
        <end position="93"/>
    </location>
</feature>
<keyword evidence="2" id="KW-0880">Kelch repeat</keyword>
<evidence type="ECO:0000256" key="5">
    <source>
        <dbReference type="ARBA" id="ARBA00043912"/>
    </source>
</evidence>
<dbReference type="Gene3D" id="1.25.40.420">
    <property type="match status" value="1"/>
</dbReference>
<gene>
    <name evidence="7" type="ORF">JTE90_015794</name>
</gene>
<dbReference type="SUPFAM" id="SSF50965">
    <property type="entry name" value="Galactose oxidase, central domain"/>
    <property type="match status" value="1"/>
</dbReference>
<dbReference type="Gene3D" id="3.30.710.10">
    <property type="entry name" value="Potassium Channel Kv1.1, Chain A"/>
    <property type="match status" value="1"/>
</dbReference>
<dbReference type="InterPro" id="IPR011705">
    <property type="entry name" value="BACK"/>
</dbReference>